<dbReference type="Proteomes" id="UP001075354">
    <property type="component" value="Chromosome 15"/>
</dbReference>
<evidence type="ECO:0000313" key="3">
    <source>
        <dbReference type="EMBL" id="KAJ1520024.1"/>
    </source>
</evidence>
<proteinExistence type="predicted"/>
<evidence type="ECO:0000313" key="4">
    <source>
        <dbReference type="Proteomes" id="UP001075354"/>
    </source>
</evidence>
<feature type="transmembrane region" description="Helical" evidence="2">
    <location>
        <begin position="107"/>
        <end position="127"/>
    </location>
</feature>
<keyword evidence="2" id="KW-0812">Transmembrane</keyword>
<feature type="region of interest" description="Disordered" evidence="1">
    <location>
        <begin position="191"/>
        <end position="216"/>
    </location>
</feature>
<dbReference type="AlphaFoldDB" id="A0AAV7X5L3"/>
<accession>A0AAV7X5L3</accession>
<protein>
    <recommendedName>
        <fullName evidence="5">EB domain-containing protein</fullName>
    </recommendedName>
</protein>
<reference evidence="3" key="1">
    <citation type="submission" date="2022-12" db="EMBL/GenBank/DDBJ databases">
        <title>Chromosome-level genome assembly of the bean flower thrips Megalurothrips usitatus.</title>
        <authorList>
            <person name="Ma L."/>
            <person name="Liu Q."/>
            <person name="Li H."/>
            <person name="Cai W."/>
        </authorList>
    </citation>
    <scope>NUCLEOTIDE SEQUENCE</scope>
    <source>
        <strain evidence="3">Cailab_2022a</strain>
    </source>
</reference>
<evidence type="ECO:0000256" key="2">
    <source>
        <dbReference type="SAM" id="Phobius"/>
    </source>
</evidence>
<dbReference type="EMBL" id="JAPTSV010000015">
    <property type="protein sequence ID" value="KAJ1520024.1"/>
    <property type="molecule type" value="Genomic_DNA"/>
</dbReference>
<sequence length="277" mass="29550">MGDHNLTASSAATSSTAPTAATRGHCIQARVLGQPCHFDVDCSPGMVCSVPDYLCDCAMGLRYSRQRARCEADPGRHHDPWTLDLPPIADMDAEVVETIPATYDCPLLVGMISVVLVLICLVVAAYCRFTDPPPKPPGYRPARTEREEGEPFEWGSESSPLRSSWGGESDLSSLRRVKQCSCDLAQASAQAAAAAAAQPPDPPTPDGPRPVPPPRVPTYAGLRSPESPVDVLGAHMDPLGLRRTLPSQVQLPPTPSLRGSVRVYMPQLPAGVVRAGR</sequence>
<organism evidence="3 4">
    <name type="scientific">Megalurothrips usitatus</name>
    <name type="common">bean blossom thrips</name>
    <dbReference type="NCBI Taxonomy" id="439358"/>
    <lineage>
        <taxon>Eukaryota</taxon>
        <taxon>Metazoa</taxon>
        <taxon>Ecdysozoa</taxon>
        <taxon>Arthropoda</taxon>
        <taxon>Hexapoda</taxon>
        <taxon>Insecta</taxon>
        <taxon>Pterygota</taxon>
        <taxon>Neoptera</taxon>
        <taxon>Paraneoptera</taxon>
        <taxon>Thysanoptera</taxon>
        <taxon>Terebrantia</taxon>
        <taxon>Thripoidea</taxon>
        <taxon>Thripidae</taxon>
        <taxon>Megalurothrips</taxon>
    </lineage>
</organism>
<feature type="compositionally biased region" description="Pro residues" evidence="1">
    <location>
        <begin position="199"/>
        <end position="216"/>
    </location>
</feature>
<evidence type="ECO:0008006" key="5">
    <source>
        <dbReference type="Google" id="ProtNLM"/>
    </source>
</evidence>
<keyword evidence="4" id="KW-1185">Reference proteome</keyword>
<keyword evidence="2" id="KW-1133">Transmembrane helix</keyword>
<feature type="region of interest" description="Disordered" evidence="1">
    <location>
        <begin position="134"/>
        <end position="168"/>
    </location>
</feature>
<evidence type="ECO:0000256" key="1">
    <source>
        <dbReference type="SAM" id="MobiDB-lite"/>
    </source>
</evidence>
<gene>
    <name evidence="3" type="ORF">ONE63_004254</name>
</gene>
<keyword evidence="2" id="KW-0472">Membrane</keyword>
<name>A0AAV7X5L3_9NEOP</name>
<comment type="caution">
    <text evidence="3">The sequence shown here is derived from an EMBL/GenBank/DDBJ whole genome shotgun (WGS) entry which is preliminary data.</text>
</comment>